<dbReference type="Proteomes" id="UP000602284">
    <property type="component" value="Unassembled WGS sequence"/>
</dbReference>
<evidence type="ECO:0000313" key="2">
    <source>
        <dbReference type="EMBL" id="MBL0387913.1"/>
    </source>
</evidence>
<dbReference type="InterPro" id="IPR009279">
    <property type="entry name" value="Portal_Mu"/>
</dbReference>
<dbReference type="EMBL" id="JAEQNB010000004">
    <property type="protein sequence ID" value="MBL0387913.1"/>
    <property type="molecule type" value="Genomic_DNA"/>
</dbReference>
<dbReference type="Pfam" id="PF06074">
    <property type="entry name" value="Portal_Mu"/>
    <property type="match status" value="1"/>
</dbReference>
<name>A0ABS1JEA1_9BACL</name>
<keyword evidence="3" id="KW-1185">Reference proteome</keyword>
<reference evidence="2 3" key="1">
    <citation type="submission" date="2021-01" db="EMBL/GenBank/DDBJ databases">
        <title>Tumebacillus sp. strain ITR2 16S ribosomal RNA gene Genome sequencing and assembly.</title>
        <authorList>
            <person name="Kang M."/>
        </authorList>
    </citation>
    <scope>NUCLEOTIDE SEQUENCE [LARGE SCALE GENOMIC DNA]</scope>
    <source>
        <strain evidence="2 3">ITR2</strain>
    </source>
</reference>
<feature type="region of interest" description="Disordered" evidence="1">
    <location>
        <begin position="405"/>
        <end position="445"/>
    </location>
</feature>
<organism evidence="2 3">
    <name type="scientific">Tumebacillus amylolyticus</name>
    <dbReference type="NCBI Taxonomy" id="2801339"/>
    <lineage>
        <taxon>Bacteria</taxon>
        <taxon>Bacillati</taxon>
        <taxon>Bacillota</taxon>
        <taxon>Bacilli</taxon>
        <taxon>Bacillales</taxon>
        <taxon>Alicyclobacillaceae</taxon>
        <taxon>Tumebacillus</taxon>
    </lineage>
</organism>
<comment type="caution">
    <text evidence="2">The sequence shown here is derived from an EMBL/GenBank/DDBJ whole genome shotgun (WGS) entry which is preliminary data.</text>
</comment>
<evidence type="ECO:0000256" key="1">
    <source>
        <dbReference type="SAM" id="MobiDB-lite"/>
    </source>
</evidence>
<proteinExistence type="predicted"/>
<evidence type="ECO:0000313" key="3">
    <source>
        <dbReference type="Proteomes" id="UP000602284"/>
    </source>
</evidence>
<accession>A0ABS1JEA1</accession>
<gene>
    <name evidence="2" type="ORF">JJB07_14830</name>
</gene>
<protein>
    <submittedName>
        <fullName evidence="2">DUF935 family protein</fullName>
    </submittedName>
</protein>
<sequence length="445" mass="50068">MVAPSKVVGQIGNQLWTTFFLFDNAIANPDGALVADFERMYETDETVAAAIDFMILAVLNKLDRYTNESDPKIQQFVNDCMEGMKGSLNQACSDILTAIWAGYSGTEIVWKASGDRIVIDKLVTYHPRTVMFNLDRQTGELADEPITQWRWFDGQHVKIPKNKSLIFTHGIGGFGNPYGRSQLKRGRKNWLLKDPILKMWVNALDKYGTPLVAAMVPSGEIRDPDNPGTIDEPNYISNVEYMSRVLANLQNGTGLAMEAGTDEQKTDVKFHGAGAGLGDAFERAVTYTNKMLFRSVLCPSLLFDEGQRSGSYALGQSHFDIFTMMLDAIFRQLVDVLIEQLIRPLIEMNFGPQKNYGTFPEREISNDDKDKLANVFEAMTNSGYLNPEQEEHLHHVQTKLGFPLTKPEDMESKQTEITARYGHYLRDEEDVDPDQQKPPATKETA</sequence>
<dbReference type="RefSeq" id="WP_201636365.1">
    <property type="nucleotide sequence ID" value="NZ_JAEQNB010000004.1"/>
</dbReference>